<keyword evidence="3" id="KW-1185">Reference proteome</keyword>
<name>A0ABR2YSX2_9CHLO</name>
<dbReference type="Proteomes" id="UP001491310">
    <property type="component" value="Unassembled WGS sequence"/>
</dbReference>
<sequence>MGFMNVSSYAPDTDQGGVRLGASQLDLGSIQQRGQQELSSGGISVRLYTGRVKRGPGGGTRVALKAYPQDGGKEADAMAANELAAHCSLQPPAALKEAQHICTLLGGFMPRSGATAGEQWLVFRNDGTTTAAQWAQQASQAGSGGGLFSVCDRGRTERRQAFALEVLRQTLKGLAYMHARNRLHQSVGPSSVILSGTDETGSRPLLVRLRDLAFSVDVSEAALFGGATLADIWEQGRIDAKDPLKQLAAGLWRRAQQEGARTEVERRNYGIADDVYAAGLLLAFMAFIPFCEPGSIDAPSLQRLLESTFRLDIEAAREYCDADERWTGAVQFLDSAAGGASGWDLLAAMLNPEWRRRPTAESCLNHPFLKEYVTNDA</sequence>
<reference evidence="2 3" key="1">
    <citation type="journal article" date="2024" name="Nat. Commun.">
        <title>Phylogenomics reveals the evolutionary origins of lichenization in chlorophyte algae.</title>
        <authorList>
            <person name="Puginier C."/>
            <person name="Libourel C."/>
            <person name="Otte J."/>
            <person name="Skaloud P."/>
            <person name="Haon M."/>
            <person name="Grisel S."/>
            <person name="Petersen M."/>
            <person name="Berrin J.G."/>
            <person name="Delaux P.M."/>
            <person name="Dal Grande F."/>
            <person name="Keller J."/>
        </authorList>
    </citation>
    <scope>NUCLEOTIDE SEQUENCE [LARGE SCALE GENOMIC DNA]</scope>
    <source>
        <strain evidence="2 3">SAG 216-7</strain>
    </source>
</reference>
<evidence type="ECO:0000313" key="3">
    <source>
        <dbReference type="Proteomes" id="UP001491310"/>
    </source>
</evidence>
<comment type="caution">
    <text evidence="2">The sequence shown here is derived from an EMBL/GenBank/DDBJ whole genome shotgun (WGS) entry which is preliminary data.</text>
</comment>
<dbReference type="InterPro" id="IPR000719">
    <property type="entry name" value="Prot_kinase_dom"/>
</dbReference>
<evidence type="ECO:0000259" key="1">
    <source>
        <dbReference type="PROSITE" id="PS50011"/>
    </source>
</evidence>
<organism evidence="2 3">
    <name type="scientific">Coccomyxa subellipsoidea</name>
    <dbReference type="NCBI Taxonomy" id="248742"/>
    <lineage>
        <taxon>Eukaryota</taxon>
        <taxon>Viridiplantae</taxon>
        <taxon>Chlorophyta</taxon>
        <taxon>core chlorophytes</taxon>
        <taxon>Trebouxiophyceae</taxon>
        <taxon>Trebouxiophyceae incertae sedis</taxon>
        <taxon>Coccomyxaceae</taxon>
        <taxon>Coccomyxa</taxon>
    </lineage>
</organism>
<protein>
    <recommendedName>
        <fullName evidence="1">Protein kinase domain-containing protein</fullName>
    </recommendedName>
</protein>
<dbReference type="Gene3D" id="1.10.510.10">
    <property type="entry name" value="Transferase(Phosphotransferase) domain 1"/>
    <property type="match status" value="1"/>
</dbReference>
<evidence type="ECO:0000313" key="2">
    <source>
        <dbReference type="EMBL" id="KAK9914808.1"/>
    </source>
</evidence>
<feature type="domain" description="Protein kinase" evidence="1">
    <location>
        <begin position="32"/>
        <end position="369"/>
    </location>
</feature>
<dbReference type="PANTHER" id="PTHR36796:SF1">
    <property type="entry name" value="PROTEIN KINASE SUPERFAMILY PROTEIN"/>
    <property type="match status" value="1"/>
</dbReference>
<accession>A0ABR2YSX2</accession>
<dbReference type="SMART" id="SM00220">
    <property type="entry name" value="S_TKc"/>
    <property type="match status" value="1"/>
</dbReference>
<dbReference type="PANTHER" id="PTHR36796">
    <property type="entry name" value="PROTEIN KINASE SUPERFAMILY PROTEIN"/>
    <property type="match status" value="1"/>
</dbReference>
<dbReference type="SUPFAM" id="SSF56112">
    <property type="entry name" value="Protein kinase-like (PK-like)"/>
    <property type="match status" value="1"/>
</dbReference>
<gene>
    <name evidence="2" type="ORF">WJX75_000833</name>
</gene>
<dbReference type="PROSITE" id="PS50011">
    <property type="entry name" value="PROTEIN_KINASE_DOM"/>
    <property type="match status" value="1"/>
</dbReference>
<dbReference type="EMBL" id="JALJOT010000005">
    <property type="protein sequence ID" value="KAK9914808.1"/>
    <property type="molecule type" value="Genomic_DNA"/>
</dbReference>
<dbReference type="InterPro" id="IPR011009">
    <property type="entry name" value="Kinase-like_dom_sf"/>
</dbReference>
<proteinExistence type="predicted"/>